<keyword evidence="1" id="KW-1133">Transmembrane helix</keyword>
<dbReference type="InterPro" id="IPR001296">
    <property type="entry name" value="Glyco_trans_1"/>
</dbReference>
<dbReference type="InterPro" id="IPR028098">
    <property type="entry name" value="Glyco_trans_4-like_N"/>
</dbReference>
<evidence type="ECO:0000256" key="1">
    <source>
        <dbReference type="SAM" id="Phobius"/>
    </source>
</evidence>
<dbReference type="PANTHER" id="PTHR12526">
    <property type="entry name" value="GLYCOSYLTRANSFERASE"/>
    <property type="match status" value="1"/>
</dbReference>
<dbReference type="Pfam" id="PF00534">
    <property type="entry name" value="Glycos_transf_1"/>
    <property type="match status" value="1"/>
</dbReference>
<feature type="domain" description="Glycosyl transferase family 1" evidence="2">
    <location>
        <begin position="231"/>
        <end position="385"/>
    </location>
</feature>
<dbReference type="Pfam" id="PF13439">
    <property type="entry name" value="Glyco_transf_4"/>
    <property type="match status" value="1"/>
</dbReference>
<dbReference type="GO" id="GO:0016757">
    <property type="term" value="F:glycosyltransferase activity"/>
    <property type="evidence" value="ECO:0007669"/>
    <property type="project" value="InterPro"/>
</dbReference>
<feature type="domain" description="Glycosyltransferase subfamily 4-like N-terminal" evidence="3">
    <location>
        <begin position="83"/>
        <end position="215"/>
    </location>
</feature>
<keyword evidence="5" id="KW-1185">Reference proteome</keyword>
<protein>
    <submittedName>
        <fullName evidence="4">Glycosyl transferase family 1</fullName>
    </submittedName>
</protein>
<name>A0A1D7UVR6_9LEPT</name>
<dbReference type="SUPFAM" id="SSF53756">
    <property type="entry name" value="UDP-Glycosyltransferase/glycogen phosphorylase"/>
    <property type="match status" value="1"/>
</dbReference>
<feature type="transmembrane region" description="Helical" evidence="1">
    <location>
        <begin position="91"/>
        <end position="110"/>
    </location>
</feature>
<evidence type="ECO:0000259" key="3">
    <source>
        <dbReference type="Pfam" id="PF13439"/>
    </source>
</evidence>
<dbReference type="OrthoDB" id="9815550at2"/>
<dbReference type="EMBL" id="CP015217">
    <property type="protein sequence ID" value="AOP33697.1"/>
    <property type="molecule type" value="Genomic_DNA"/>
</dbReference>
<evidence type="ECO:0000313" key="5">
    <source>
        <dbReference type="Proteomes" id="UP000094197"/>
    </source>
</evidence>
<gene>
    <name evidence="4" type="ORF">A0128_07475</name>
</gene>
<sequence length="408" mass="46684">MNILFFSDEYIKSTKGMYRVWSCQALEASKDNKVTILLNKEHWAVGETFDFFREEKSVSVETLFFPLPEEYVNNALEAYSSNLIVKILRKVIYNFLSFISAPFFILQFVVRLRKIKPDVIYCHSGGWPGGRLSRLLMITSKILRIRNRILILHNFPAKQNRFIKFLYSFSRFIQRRTMEFSATEIVAVSDSLKKELEEEVFSRSLKRVYNGIPIDYKKDEAKHTIQELKWIPKAKKVVGFIGSLAPPKAPHTLVEAFQFVTAKSELALLGPGDPNYIQYLKNISFGYKNPVTFLGFHDDVNQFLKQIDLLVVPSAHFESFGMAIIESMRMKKPVICTDFGGMKEVVVNGKTGIVVPAGDAHTLGKAIDSLLMNPKLSKEMGLAGYDRFIQEFTSSKMNSEYEKLCTIL</sequence>
<keyword evidence="1" id="KW-0472">Membrane</keyword>
<dbReference type="AlphaFoldDB" id="A0A1D7UVR6"/>
<proteinExistence type="predicted"/>
<dbReference type="Proteomes" id="UP000094197">
    <property type="component" value="Chromosome 1"/>
</dbReference>
<dbReference type="KEGG" id="laj:A0128_07475"/>
<evidence type="ECO:0000259" key="2">
    <source>
        <dbReference type="Pfam" id="PF00534"/>
    </source>
</evidence>
<organism evidence="4 5">
    <name type="scientific">Leptospira tipperaryensis</name>
    <dbReference type="NCBI Taxonomy" id="2564040"/>
    <lineage>
        <taxon>Bacteria</taxon>
        <taxon>Pseudomonadati</taxon>
        <taxon>Spirochaetota</taxon>
        <taxon>Spirochaetia</taxon>
        <taxon>Leptospirales</taxon>
        <taxon>Leptospiraceae</taxon>
        <taxon>Leptospira</taxon>
    </lineage>
</organism>
<evidence type="ECO:0000313" key="4">
    <source>
        <dbReference type="EMBL" id="AOP33697.1"/>
    </source>
</evidence>
<keyword evidence="1" id="KW-0812">Transmembrane</keyword>
<accession>A0A1D7UVR6</accession>
<keyword evidence="4" id="KW-0808">Transferase</keyword>
<reference evidence="4 5" key="1">
    <citation type="submission" date="2016-04" db="EMBL/GenBank/DDBJ databases">
        <title>Complete genome seqeunce of Leptospira alstonii serovar Room22.</title>
        <authorList>
            <person name="Nally J.E."/>
            <person name="Bayles D.O."/>
            <person name="Hurley D."/>
            <person name="Fanning S."/>
            <person name="McMahon B.J."/>
            <person name="Arent Z."/>
        </authorList>
    </citation>
    <scope>NUCLEOTIDE SEQUENCE [LARGE SCALE GENOMIC DNA]</scope>
    <source>
        <strain evidence="4 5">GWTS #1</strain>
    </source>
</reference>
<dbReference type="Gene3D" id="3.40.50.2000">
    <property type="entry name" value="Glycogen Phosphorylase B"/>
    <property type="match status" value="2"/>
</dbReference>